<keyword evidence="5" id="KW-1185">Reference proteome</keyword>
<proteinExistence type="predicted"/>
<dbReference type="Gene3D" id="3.30.9.20">
    <property type="match status" value="1"/>
</dbReference>
<comment type="caution">
    <text evidence="4">The sequence shown here is derived from an EMBL/GenBank/DDBJ whole genome shotgun (WGS) entry which is preliminary data.</text>
</comment>
<evidence type="ECO:0000313" key="4">
    <source>
        <dbReference type="EMBL" id="TNC25772.1"/>
    </source>
</evidence>
<feature type="region of interest" description="Disordered" evidence="1">
    <location>
        <begin position="737"/>
        <end position="788"/>
    </location>
</feature>
<sequence>MRIAVIGGGPGGLYFAALAKQLGPHHEITVWERNAADDTFGFGVVFSDETLGGIEHADAAVYRRMEQEFARWDDIDVHYRGETITSGGHRFAAMSRKRLLEILQARCAELGVAVRFRTDAPAVETLAATHDLVVAADGLNSTVRSAYAGSFAPSLDRRACKYMWLGTRKVFDAFKFYVSETPYGVMQVHGYPFDSHGSTFIVEMNEDVWRAAGFDVFAGHELSPGESDEKSIERIKELFADVLDGHEVMANNSKWINFTTVRNEHWRHRNVVLLGDAAHTAHFSIGSGTKLAMEDALSLAACLFEHDTVDAALEEYETERKAVVLSTQRAAQASLEWFENLGQYVDQDPLQFGFNIMTRSRRVTYENLRLRDPEFVDRVNGWFAARHPSHRPGTPPMFQPFRIGELELVNRVVVSPMDMYRATDGLPDDFHLVHLGGKALGGAGLVMTEMVCVSEQGRITPGCTGIWTGAQSAAWRRITGFVHAETRAKIGIQIGHSGRKGSTKLMWEGIDEPLDEGNWEVVAPSALPYRPGVNQVPRDLSATDLAAIKRQFTDSAKLADDAGFDLLELHCAHGYLLSSFISPVTNRRTDRYGGDLAARLRYPLEVFRAMREVWPAHKPMTVRISATDWVDGGITGDDAVIIAQAFKDAGAAAIDVSSGQVTPDETPAFGRSYQTPFADRIRNQVGIPTIAVGVISSDDDVNSIVLAGRADLCALGRVHLYDPNWTLHAAAEQGYSGPGATWPEPWQAGRRMPRTGRTDGPKPRLELIREGQQGTRHDRWRPAGGDGR</sequence>
<dbReference type="PANTHER" id="PTHR43303:SF3">
    <property type="entry name" value="BLR3436 PROTEIN"/>
    <property type="match status" value="1"/>
</dbReference>
<feature type="domain" description="FAD-binding" evidence="3">
    <location>
        <begin position="3"/>
        <end position="325"/>
    </location>
</feature>
<evidence type="ECO:0000256" key="1">
    <source>
        <dbReference type="SAM" id="MobiDB-lite"/>
    </source>
</evidence>
<dbReference type="NCBIfam" id="NF006101">
    <property type="entry name" value="PRK08255.1"/>
    <property type="match status" value="1"/>
</dbReference>
<reference evidence="4 5" key="1">
    <citation type="submission" date="2019-06" db="EMBL/GenBank/DDBJ databases">
        <title>Amycolatopsis alkalitolerans sp. nov., isolated from Gastrodia elata Blume.</title>
        <authorList>
            <person name="Narsing Rao M.P."/>
            <person name="Li W.J."/>
        </authorList>
    </citation>
    <scope>NUCLEOTIDE SEQUENCE [LARGE SCALE GENOMIC DNA]</scope>
    <source>
        <strain evidence="4 5">SYSUP0005</strain>
    </source>
</reference>
<protein>
    <submittedName>
        <fullName evidence="4">Bifunctional salicylyl-CoA 5-hydroxylase/oxidoreductase</fullName>
    </submittedName>
</protein>
<dbReference type="GO" id="GO:0010181">
    <property type="term" value="F:FMN binding"/>
    <property type="evidence" value="ECO:0007669"/>
    <property type="project" value="InterPro"/>
</dbReference>
<dbReference type="AlphaFoldDB" id="A0A5C4M294"/>
<dbReference type="Gene3D" id="3.50.50.60">
    <property type="entry name" value="FAD/NAD(P)-binding domain"/>
    <property type="match status" value="1"/>
</dbReference>
<evidence type="ECO:0000313" key="5">
    <source>
        <dbReference type="Proteomes" id="UP000305546"/>
    </source>
</evidence>
<dbReference type="GO" id="GO:0050661">
    <property type="term" value="F:NADP binding"/>
    <property type="evidence" value="ECO:0007669"/>
    <property type="project" value="InterPro"/>
</dbReference>
<dbReference type="SUPFAM" id="SSF51395">
    <property type="entry name" value="FMN-linked oxidoreductases"/>
    <property type="match status" value="1"/>
</dbReference>
<dbReference type="CDD" id="cd02932">
    <property type="entry name" value="OYE_YqiM_FMN"/>
    <property type="match status" value="1"/>
</dbReference>
<name>A0A5C4M294_9PSEU</name>
<dbReference type="PANTHER" id="PTHR43303">
    <property type="entry name" value="NADPH DEHYDROGENASE C23G7.10C-RELATED"/>
    <property type="match status" value="1"/>
</dbReference>
<dbReference type="GO" id="GO:0071949">
    <property type="term" value="F:FAD binding"/>
    <property type="evidence" value="ECO:0007669"/>
    <property type="project" value="InterPro"/>
</dbReference>
<dbReference type="Pfam" id="PF00724">
    <property type="entry name" value="Oxidored_FMN"/>
    <property type="match status" value="1"/>
</dbReference>
<dbReference type="InterPro" id="IPR044152">
    <property type="entry name" value="YqjM-like"/>
</dbReference>
<accession>A0A5C4M294</accession>
<dbReference type="EMBL" id="VDFW01000010">
    <property type="protein sequence ID" value="TNC25772.1"/>
    <property type="molecule type" value="Genomic_DNA"/>
</dbReference>
<dbReference type="Gene3D" id="3.20.20.70">
    <property type="entry name" value="Aldolase class I"/>
    <property type="match status" value="1"/>
</dbReference>
<dbReference type="InterPro" id="IPR001155">
    <property type="entry name" value="OxRdtase_FMN_N"/>
</dbReference>
<dbReference type="RefSeq" id="WP_139097157.1">
    <property type="nucleotide sequence ID" value="NZ_VDFW01000010.1"/>
</dbReference>
<dbReference type="OrthoDB" id="3169239at2"/>
<dbReference type="SUPFAM" id="SSF51905">
    <property type="entry name" value="FAD/NAD(P)-binding domain"/>
    <property type="match status" value="1"/>
</dbReference>
<evidence type="ECO:0000259" key="3">
    <source>
        <dbReference type="Pfam" id="PF01494"/>
    </source>
</evidence>
<dbReference type="Pfam" id="PF01494">
    <property type="entry name" value="FAD_binding_3"/>
    <property type="match status" value="1"/>
</dbReference>
<feature type="compositionally biased region" description="Basic and acidic residues" evidence="1">
    <location>
        <begin position="756"/>
        <end position="788"/>
    </location>
</feature>
<dbReference type="InterPro" id="IPR002938">
    <property type="entry name" value="FAD-bd"/>
</dbReference>
<dbReference type="GO" id="GO:0003959">
    <property type="term" value="F:NADPH dehydrogenase activity"/>
    <property type="evidence" value="ECO:0007669"/>
    <property type="project" value="InterPro"/>
</dbReference>
<feature type="domain" description="NADH:flavin oxidoreductase/NADH oxidase N-terminal" evidence="2">
    <location>
        <begin position="397"/>
        <end position="730"/>
    </location>
</feature>
<dbReference type="InterPro" id="IPR036188">
    <property type="entry name" value="FAD/NAD-bd_sf"/>
</dbReference>
<dbReference type="InterPro" id="IPR013785">
    <property type="entry name" value="Aldolase_TIM"/>
</dbReference>
<dbReference type="PRINTS" id="PR00420">
    <property type="entry name" value="RNGMNOXGNASE"/>
</dbReference>
<organism evidence="4 5">
    <name type="scientific">Amycolatopsis alkalitolerans</name>
    <dbReference type="NCBI Taxonomy" id="2547244"/>
    <lineage>
        <taxon>Bacteria</taxon>
        <taxon>Bacillati</taxon>
        <taxon>Actinomycetota</taxon>
        <taxon>Actinomycetes</taxon>
        <taxon>Pseudonocardiales</taxon>
        <taxon>Pseudonocardiaceae</taxon>
        <taxon>Amycolatopsis</taxon>
    </lineage>
</organism>
<evidence type="ECO:0000259" key="2">
    <source>
        <dbReference type="Pfam" id="PF00724"/>
    </source>
</evidence>
<gene>
    <name evidence="4" type="ORF">FG385_14095</name>
</gene>
<dbReference type="Proteomes" id="UP000305546">
    <property type="component" value="Unassembled WGS sequence"/>
</dbReference>